<gene>
    <name evidence="1" type="ORF">BW47_05460</name>
</gene>
<dbReference type="Proteomes" id="UP000185490">
    <property type="component" value="Chromosome"/>
</dbReference>
<sequence length="400" mass="45581">MKKISFALLLFSILAFSFNLNFESGYFYIDSDILNIGEYDFGMLKLSTDTKFNGTFYAKSSLVFDQIYENSYLYFKGDFYAISLPIPTFVTALEEAYAEIYTNLGDIKVGRFVDKLPDSEVYKVYDKVGKYVDNKKLPLTGLKYLYTTDFGSFMFNVFSNLETFASNPSTYTYTVKTEIPDLYKSQILALLSSQSTPILEDLLGEKSGYGLGFMGNIFGIDYSFYLTYKLADYFVVDRVLEEGPLVKRPFIYTISNSLVYQIPDTLFMLHNYFGFESESISNFDIIVSGLGKVDIEEKVPSVLENVLGIEYQIGSDGLIGLDVYTKFLDLKYHSSSFGVYGNYTKDNMDIKGVIKYNVEDKKIGILYEAGYGFDDYTKLFIRGKWNDDVNLIMVGVKSEI</sequence>
<keyword evidence="2" id="KW-1185">Reference proteome</keyword>
<organism evidence="1 2">
    <name type="scientific">Thermosipho melanesiensis</name>
    <dbReference type="NCBI Taxonomy" id="46541"/>
    <lineage>
        <taxon>Bacteria</taxon>
        <taxon>Thermotogati</taxon>
        <taxon>Thermotogota</taxon>
        <taxon>Thermotogae</taxon>
        <taxon>Thermotogales</taxon>
        <taxon>Fervidobacteriaceae</taxon>
        <taxon>Thermosipho</taxon>
    </lineage>
</organism>
<reference evidence="1 2" key="1">
    <citation type="submission" date="2014-02" db="EMBL/GenBank/DDBJ databases">
        <title>Diversity of Thermotogales isolates from hydrothermal vents.</title>
        <authorList>
            <person name="Haverkamp T.H.A."/>
            <person name="Lossouarn J."/>
            <person name="Geslin C."/>
            <person name="Nesbo C.L."/>
        </authorList>
    </citation>
    <scope>NUCLEOTIDE SEQUENCE [LARGE SCALE GENOMIC DNA]</scope>
    <source>
        <strain evidence="1 2">431</strain>
    </source>
</reference>
<proteinExistence type="predicted"/>
<accession>A0ABM6GEN8</accession>
<evidence type="ECO:0000313" key="2">
    <source>
        <dbReference type="Proteomes" id="UP000185490"/>
    </source>
</evidence>
<dbReference type="EMBL" id="CP007389">
    <property type="protein sequence ID" value="APT74000.1"/>
    <property type="molecule type" value="Genomic_DNA"/>
</dbReference>
<name>A0ABM6GEN8_9BACT</name>
<evidence type="ECO:0000313" key="1">
    <source>
        <dbReference type="EMBL" id="APT74000.1"/>
    </source>
</evidence>
<dbReference type="RefSeq" id="WP_012057241.1">
    <property type="nucleotide sequence ID" value="NZ_CP007389.1"/>
</dbReference>
<protein>
    <submittedName>
        <fullName evidence="1">Uncharacterized protein</fullName>
    </submittedName>
</protein>